<dbReference type="GO" id="GO:0005524">
    <property type="term" value="F:ATP binding"/>
    <property type="evidence" value="ECO:0007669"/>
    <property type="project" value="UniProtKB-KW"/>
</dbReference>
<feature type="transmembrane region" description="Helical" evidence="12">
    <location>
        <begin position="216"/>
        <end position="243"/>
    </location>
</feature>
<dbReference type="Pfam" id="PF00664">
    <property type="entry name" value="ABC_membrane"/>
    <property type="match status" value="2"/>
</dbReference>
<evidence type="ECO:0000256" key="9">
    <source>
        <dbReference type="ARBA" id="ARBA00023136"/>
    </source>
</evidence>
<feature type="transmembrane region" description="Helical" evidence="12">
    <location>
        <begin position="319"/>
        <end position="347"/>
    </location>
</feature>
<keyword evidence="9 12" id="KW-0472">Membrane</keyword>
<feature type="transmembrane region" description="Helical" evidence="12">
    <location>
        <begin position="748"/>
        <end position="768"/>
    </location>
</feature>
<dbReference type="PANTHER" id="PTHR24223:SF10">
    <property type="entry name" value="ATP-BINDING CASSETTE SUB-FAMILY C MEMBER 12"/>
    <property type="match status" value="1"/>
</dbReference>
<dbReference type="FunFam" id="3.40.50.300:FF:000997">
    <property type="entry name" value="Multidrug resistance-associated protein 1"/>
    <property type="match status" value="1"/>
</dbReference>
<reference evidence="15" key="3">
    <citation type="submission" date="2025-09" db="UniProtKB">
        <authorList>
            <consortium name="Ensembl"/>
        </authorList>
    </citation>
    <scope>IDENTIFICATION</scope>
</reference>
<dbReference type="InterPro" id="IPR017871">
    <property type="entry name" value="ABC_transporter-like_CS"/>
</dbReference>
<keyword evidence="7" id="KW-0067">ATP-binding</keyword>
<name>H3D2W6_TETNG</name>
<dbReference type="GO" id="GO:1904192">
    <property type="term" value="P:regulation of cholangiocyte apoptotic process"/>
    <property type="evidence" value="ECO:0007669"/>
    <property type="project" value="Ensembl"/>
</dbReference>
<comment type="similarity">
    <text evidence="2">Belongs to the ABC transporter superfamily. ABCC family. Conjugate transporter (TC 3.A.1.208) subfamily.</text>
</comment>
<keyword evidence="10" id="KW-0325">Glycoprotein</keyword>
<dbReference type="Gene3D" id="1.20.1560.10">
    <property type="entry name" value="ABC transporter type 1, transmembrane domain"/>
    <property type="match status" value="2"/>
</dbReference>
<dbReference type="GO" id="GO:0016887">
    <property type="term" value="F:ATP hydrolysis activity"/>
    <property type="evidence" value="ECO:0007669"/>
    <property type="project" value="InterPro"/>
</dbReference>
<dbReference type="Gene3D" id="3.40.50.300">
    <property type="entry name" value="P-loop containing nucleotide triphosphate hydrolases"/>
    <property type="match status" value="2"/>
</dbReference>
<evidence type="ECO:0000259" key="14">
    <source>
        <dbReference type="PROSITE" id="PS50929"/>
    </source>
</evidence>
<feature type="transmembrane region" description="Helical" evidence="12">
    <location>
        <begin position="805"/>
        <end position="828"/>
    </location>
</feature>
<keyword evidence="4 12" id="KW-0812">Transmembrane</keyword>
<feature type="transmembrane region" description="Helical" evidence="12">
    <location>
        <begin position="902"/>
        <end position="921"/>
    </location>
</feature>
<dbReference type="InterPro" id="IPR050173">
    <property type="entry name" value="ABC_transporter_C-like"/>
</dbReference>
<dbReference type="Proteomes" id="UP000007303">
    <property type="component" value="Unassembled WGS sequence"/>
</dbReference>
<dbReference type="FunFam" id="3.40.50.300:FF:000074">
    <property type="entry name" value="Multidrug resistance-associated protein 5 isoform 1"/>
    <property type="match status" value="1"/>
</dbReference>
<evidence type="ECO:0000256" key="5">
    <source>
        <dbReference type="ARBA" id="ARBA00022737"/>
    </source>
</evidence>
<keyword evidence="3" id="KW-0813">Transport</keyword>
<reference evidence="16" key="1">
    <citation type="journal article" date="2004" name="Nature">
        <title>Genome duplication in the teleost fish Tetraodon nigroviridis reveals the early vertebrate proto-karyotype.</title>
        <authorList>
            <person name="Jaillon O."/>
            <person name="Aury J.-M."/>
            <person name="Brunet F."/>
            <person name="Petit J.-L."/>
            <person name="Stange-Thomann N."/>
            <person name="Mauceli E."/>
            <person name="Bouneau L."/>
            <person name="Fischer C."/>
            <person name="Ozouf-Costaz C."/>
            <person name="Bernot A."/>
            <person name="Nicaud S."/>
            <person name="Jaffe D."/>
            <person name="Fisher S."/>
            <person name="Lutfalla G."/>
            <person name="Dossat C."/>
            <person name="Segurens B."/>
            <person name="Dasilva C."/>
            <person name="Salanoubat M."/>
            <person name="Levy M."/>
            <person name="Boudet N."/>
            <person name="Castellano S."/>
            <person name="Anthouard V."/>
            <person name="Jubin C."/>
            <person name="Castelli V."/>
            <person name="Katinka M."/>
            <person name="Vacherie B."/>
            <person name="Biemont C."/>
            <person name="Skalli Z."/>
            <person name="Cattolico L."/>
            <person name="Poulain J."/>
            <person name="De Berardinis V."/>
            <person name="Cruaud C."/>
            <person name="Duprat S."/>
            <person name="Brottier P."/>
            <person name="Coutanceau J.-P."/>
            <person name="Gouzy J."/>
            <person name="Parra G."/>
            <person name="Lardier G."/>
            <person name="Chapple C."/>
            <person name="McKernan K.J."/>
            <person name="McEwan P."/>
            <person name="Bosak S."/>
            <person name="Kellis M."/>
            <person name="Volff J.-N."/>
            <person name="Guigo R."/>
            <person name="Zody M.C."/>
            <person name="Mesirov J."/>
            <person name="Lindblad-Toh K."/>
            <person name="Birren B."/>
            <person name="Nusbaum C."/>
            <person name="Kahn D."/>
            <person name="Robinson-Rechavi M."/>
            <person name="Laudet V."/>
            <person name="Schachter V."/>
            <person name="Quetier F."/>
            <person name="Saurin W."/>
            <person name="Scarpelli C."/>
            <person name="Wincker P."/>
            <person name="Lander E.S."/>
            <person name="Weissenbach J."/>
            <person name="Roest Crollius H."/>
        </authorList>
    </citation>
    <scope>NUCLEOTIDE SEQUENCE [LARGE SCALE GENOMIC DNA]</scope>
</reference>
<dbReference type="GO" id="GO:0140359">
    <property type="term" value="F:ABC-type transporter activity"/>
    <property type="evidence" value="ECO:0007669"/>
    <property type="project" value="InterPro"/>
</dbReference>
<evidence type="ECO:0000313" key="16">
    <source>
        <dbReference type="Proteomes" id="UP000007303"/>
    </source>
</evidence>
<keyword evidence="5" id="KW-0677">Repeat</keyword>
<reference evidence="15" key="2">
    <citation type="submission" date="2025-08" db="UniProtKB">
        <authorList>
            <consortium name="Ensembl"/>
        </authorList>
    </citation>
    <scope>IDENTIFICATION</scope>
</reference>
<feature type="compositionally biased region" description="Basic and acidic residues" evidence="11">
    <location>
        <begin position="689"/>
        <end position="704"/>
    </location>
</feature>
<dbReference type="SUPFAM" id="SSF52540">
    <property type="entry name" value="P-loop containing nucleoside triphosphate hydrolases"/>
    <property type="match status" value="2"/>
</dbReference>
<evidence type="ECO:0000256" key="2">
    <source>
        <dbReference type="ARBA" id="ARBA00009726"/>
    </source>
</evidence>
<feature type="domain" description="ABC transporter" evidence="13">
    <location>
        <begin position="442"/>
        <end position="673"/>
    </location>
</feature>
<dbReference type="OMA" id="CPQDWPS"/>
<evidence type="ECO:0000256" key="7">
    <source>
        <dbReference type="ARBA" id="ARBA00022840"/>
    </source>
</evidence>
<accession>H3D2W6</accession>
<dbReference type="GeneTree" id="ENSGT00940000159578"/>
<feature type="domain" description="ABC transmembrane type-1" evidence="14">
    <location>
        <begin position="108"/>
        <end position="385"/>
    </location>
</feature>
<feature type="domain" description="ABC transporter" evidence="13">
    <location>
        <begin position="1083"/>
        <end position="1318"/>
    </location>
</feature>
<dbReference type="InterPro" id="IPR036640">
    <property type="entry name" value="ABC1_TM_sf"/>
</dbReference>
<dbReference type="InterPro" id="IPR003593">
    <property type="entry name" value="AAA+_ATPase"/>
</dbReference>
<dbReference type="SUPFAM" id="SSF90123">
    <property type="entry name" value="ABC transporter transmembrane region"/>
    <property type="match status" value="2"/>
</dbReference>
<evidence type="ECO:0000313" key="15">
    <source>
        <dbReference type="Ensembl" id="ENSTNIP00000014854.1"/>
    </source>
</evidence>
<dbReference type="Pfam" id="PF00005">
    <property type="entry name" value="ABC_tran"/>
    <property type="match status" value="2"/>
</dbReference>
<protein>
    <submittedName>
        <fullName evidence="15">ATP binding cassette subfamily C member 12</fullName>
    </submittedName>
</protein>
<evidence type="ECO:0000256" key="10">
    <source>
        <dbReference type="ARBA" id="ARBA00023180"/>
    </source>
</evidence>
<dbReference type="InterPro" id="IPR011527">
    <property type="entry name" value="ABC1_TM_dom"/>
</dbReference>
<dbReference type="CDD" id="cd18599">
    <property type="entry name" value="ABC_6TM_MRP5_8_9_D2"/>
    <property type="match status" value="1"/>
</dbReference>
<dbReference type="PROSITE" id="PS50929">
    <property type="entry name" value="ABC_TM1F"/>
    <property type="match status" value="2"/>
</dbReference>
<feature type="transmembrane region" description="Helical" evidence="12">
    <location>
        <begin position="986"/>
        <end position="1008"/>
    </location>
</feature>
<proteinExistence type="inferred from homology"/>
<dbReference type="PROSITE" id="PS00211">
    <property type="entry name" value="ABC_TRANSPORTER_1"/>
    <property type="match status" value="2"/>
</dbReference>
<keyword evidence="6" id="KW-0547">Nucleotide-binding</keyword>
<evidence type="ECO:0000259" key="13">
    <source>
        <dbReference type="PROSITE" id="PS50893"/>
    </source>
</evidence>
<dbReference type="Ensembl" id="ENSTNIT00000015055.1">
    <property type="protein sequence ID" value="ENSTNIP00000014854.1"/>
    <property type="gene ID" value="ENSTNIG00000011896.1"/>
</dbReference>
<feature type="domain" description="ABC transmembrane type-1" evidence="14">
    <location>
        <begin position="748"/>
        <end position="1045"/>
    </location>
</feature>
<dbReference type="CDD" id="cd03244">
    <property type="entry name" value="ABCC_MRP_domain2"/>
    <property type="match status" value="1"/>
</dbReference>
<evidence type="ECO:0000256" key="11">
    <source>
        <dbReference type="SAM" id="MobiDB-lite"/>
    </source>
</evidence>
<feature type="transmembrane region" description="Helical" evidence="12">
    <location>
        <begin position="145"/>
        <end position="168"/>
    </location>
</feature>
<feature type="transmembrane region" description="Helical" evidence="12">
    <location>
        <begin position="31"/>
        <end position="50"/>
    </location>
</feature>
<feature type="region of interest" description="Disordered" evidence="11">
    <location>
        <begin position="677"/>
        <end position="719"/>
    </location>
</feature>
<dbReference type="InParanoid" id="H3D2W6"/>
<dbReference type="FunCoup" id="H3D2W6">
    <property type="interactions" value="75"/>
</dbReference>
<organism evidence="15 16">
    <name type="scientific">Tetraodon nigroviridis</name>
    <name type="common">Spotted green pufferfish</name>
    <name type="synonym">Chelonodon nigroviridis</name>
    <dbReference type="NCBI Taxonomy" id="99883"/>
    <lineage>
        <taxon>Eukaryota</taxon>
        <taxon>Metazoa</taxon>
        <taxon>Chordata</taxon>
        <taxon>Craniata</taxon>
        <taxon>Vertebrata</taxon>
        <taxon>Euteleostomi</taxon>
        <taxon>Actinopterygii</taxon>
        <taxon>Neopterygii</taxon>
        <taxon>Teleostei</taxon>
        <taxon>Neoteleostei</taxon>
        <taxon>Acanthomorphata</taxon>
        <taxon>Eupercaria</taxon>
        <taxon>Tetraodontiformes</taxon>
        <taxon>Tetradontoidea</taxon>
        <taxon>Tetraodontidae</taxon>
        <taxon>Tetraodon</taxon>
    </lineage>
</organism>
<evidence type="ECO:0000256" key="1">
    <source>
        <dbReference type="ARBA" id="ARBA00004127"/>
    </source>
</evidence>
<evidence type="ECO:0000256" key="4">
    <source>
        <dbReference type="ARBA" id="ARBA00022692"/>
    </source>
</evidence>
<dbReference type="FunFam" id="1.20.1560.10:FF:000015">
    <property type="entry name" value="multidrug resistance-associated protein 5 isoform X1"/>
    <property type="match status" value="1"/>
</dbReference>
<comment type="subcellular location">
    <subcellularLocation>
        <location evidence="1">Endomembrane system</location>
        <topology evidence="1">Multi-pass membrane protein</topology>
    </subcellularLocation>
</comment>
<evidence type="ECO:0000256" key="12">
    <source>
        <dbReference type="SAM" id="Phobius"/>
    </source>
</evidence>
<dbReference type="PANTHER" id="PTHR24223">
    <property type="entry name" value="ATP-BINDING CASSETTE SUB-FAMILY C"/>
    <property type="match status" value="1"/>
</dbReference>
<dbReference type="FunFam" id="1.20.1560.10:FF:000012">
    <property type="entry name" value="ATP binding cassette subfamily C member 5"/>
    <property type="match status" value="1"/>
</dbReference>
<dbReference type="GO" id="GO:0012505">
    <property type="term" value="C:endomembrane system"/>
    <property type="evidence" value="ECO:0007669"/>
    <property type="project" value="UniProtKB-SubCell"/>
</dbReference>
<keyword evidence="16" id="KW-1185">Reference proteome</keyword>
<evidence type="ECO:0000256" key="8">
    <source>
        <dbReference type="ARBA" id="ARBA00022989"/>
    </source>
</evidence>
<dbReference type="InterPro" id="IPR003439">
    <property type="entry name" value="ABC_transporter-like_ATP-bd"/>
</dbReference>
<feature type="transmembrane region" description="Helical" evidence="12">
    <location>
        <begin position="104"/>
        <end position="125"/>
    </location>
</feature>
<dbReference type="STRING" id="99883.ENSTNIP00000014854"/>
<sequence length="1325" mass="148089">KEPPHRKYHHSLQALKPFRFSSPQSHPVDNAGFLSFTAFAWIMPMVWAIFRNKLDLDSLRLSPFDCADVNAARLQKLWKEEVAKVGLEKASLVRAIFRFQRTRLILSAAAGVVAMVAAFMGPAILVNKVLQYIERPETSSLLYGVGLACALFFTEFCKSFLISLMWALNTRTAVRLKGAFCTMAFEKIISLRAQGDVSNGEMINVLTGDGHKLYEAIIFASFLVCVPVIFIACIVYACFILGYTALTGVLTYIIFIPTQAFLAKIINKFRWKTIQITDNRVRTMNEILNSIKLIKMYAWEDSFQGKIADLRKNEKKQLWVVNFIQNVNVNLTGIVPIIATVLTFLVHTLLGLRLNTTDAFTTITIFNALRFSLALLPQTVKTMAEAAVSIRRLKAKTRFREPKRWKSHAECDMRQRVFKILLIQNPEPYLQHRKDNKLAIVVENATLSWTKPGRQPGSDQAGSTLPTLRNISFKLQKGHLLGVCGNVGSGKTSLISSILEQMHLLQGSLWTDGTFAYVSQQAWIFHGTVQENILMGKPLDQAKYNRVVEVCSLRADFDILPYGDQTEIGERGLNLSGGQKQRISLARAVYSDRDIFLLDDPLSAVDAHVGKHIFEECVKKELQGKSVILVTHQLQFLEFCDNILVLEDGKVLEDGDHEQLVKAGGRYAQLISNYQMTEPQTQTEGEAPPEDREHLKECERRGRTESGVVNPADGGDQLVRKETSTEGGVPLKVYHQYCQAAGGQPPPFVCIFLIFLMVGSMAVSNWWLSHWLGQGSGVSTRAYNHHTNSTDDNITANPQLSYYQLVYGVLGVVLVVLAAIDCFTYTWVTLNAASRLHNSLFRKIISMPMSFFDMTPSGRIINRFSKDQEEVDTVLPLFMDSFLQFSLMVLFIIGIVSVVFPYMLITVLILGMVLLTILHVFQKSIRLMKQLENVSRSPCVSLTTSTLQGLSTIHAYNIQDSHIQAFKSLNDTNSNHYTLFHSGIRWLSFLLDFIAALMTLFVTLFVVLSDNSIISPSLKGLALSYTIQLTGLLQYVVRLGMEVEARFNSVERLLEYTQGSNCEAPRHVKEALLPEGWPKSGAITFLDYKMRYRENTPIVLNGLSFSIQAGEKLGIVGRTGSAGKSSLGVALFRLVEPTGGTILIDGVDISSIGLEDLRSKLSIIPQDPVLFCGTVRYNLDPFNKYTDKEIWEALEKTYIKDSISSLDQKLLAPVLENGENFSVGERQLMCMARALLRNSKIILLDEATASIDAETDALIQSTIQKAFRDCTMLTIAHRIHTVANADRILVMEAGEVAELDRPEVLKQNPGSLFSTLLKAAHSVSS</sequence>
<dbReference type="CDD" id="cd18592">
    <property type="entry name" value="ABC_6TM_MRP5_8_9_D1"/>
    <property type="match status" value="1"/>
</dbReference>
<evidence type="ECO:0000256" key="6">
    <source>
        <dbReference type="ARBA" id="ARBA00022741"/>
    </source>
</evidence>
<dbReference type="HOGENOM" id="CLU_000604_27_3_1"/>
<dbReference type="CDD" id="cd03250">
    <property type="entry name" value="ABCC_MRP_domain1"/>
    <property type="match status" value="1"/>
</dbReference>
<dbReference type="PROSITE" id="PS50893">
    <property type="entry name" value="ABC_TRANSPORTER_2"/>
    <property type="match status" value="2"/>
</dbReference>
<dbReference type="SMART" id="SM00382">
    <property type="entry name" value="AAA"/>
    <property type="match status" value="2"/>
</dbReference>
<evidence type="ECO:0000256" key="3">
    <source>
        <dbReference type="ARBA" id="ARBA00022448"/>
    </source>
</evidence>
<dbReference type="GO" id="GO:0016020">
    <property type="term" value="C:membrane"/>
    <property type="evidence" value="ECO:0007669"/>
    <property type="project" value="InterPro"/>
</dbReference>
<feature type="transmembrane region" description="Helical" evidence="12">
    <location>
        <begin position="249"/>
        <end position="266"/>
    </location>
</feature>
<dbReference type="InterPro" id="IPR027417">
    <property type="entry name" value="P-loop_NTPase"/>
</dbReference>
<keyword evidence="8 12" id="KW-1133">Transmembrane helix</keyword>